<dbReference type="SUPFAM" id="SSF51045">
    <property type="entry name" value="WW domain"/>
    <property type="match status" value="1"/>
</dbReference>
<evidence type="ECO:0000313" key="8">
    <source>
        <dbReference type="Proteomes" id="UP000077755"/>
    </source>
</evidence>
<dbReference type="InterPro" id="IPR001202">
    <property type="entry name" value="WW_dom"/>
</dbReference>
<dbReference type="EMBL" id="CP093349">
    <property type="protein sequence ID" value="WOH08864.1"/>
    <property type="molecule type" value="Genomic_DNA"/>
</dbReference>
<keyword evidence="3" id="KW-0597">Phosphoprotein</keyword>
<feature type="compositionally biased region" description="Polar residues" evidence="4">
    <location>
        <begin position="46"/>
        <end position="60"/>
    </location>
</feature>
<evidence type="ECO:0000313" key="7">
    <source>
        <dbReference type="EMBL" id="WOH08864.1"/>
    </source>
</evidence>
<evidence type="ECO:0000256" key="3">
    <source>
        <dbReference type="ARBA" id="ARBA00022553"/>
    </source>
</evidence>
<reference evidence="6" key="1">
    <citation type="journal article" date="2016" name="Nat. Genet.">
        <title>A high-quality carrot genome assembly provides new insights into carotenoid accumulation and asterid genome evolution.</title>
        <authorList>
            <person name="Iorizzo M."/>
            <person name="Ellison S."/>
            <person name="Senalik D."/>
            <person name="Zeng P."/>
            <person name="Satapoomin P."/>
            <person name="Huang J."/>
            <person name="Bowman M."/>
            <person name="Iovene M."/>
            <person name="Sanseverino W."/>
            <person name="Cavagnaro P."/>
            <person name="Yildiz M."/>
            <person name="Macko-Podgorni A."/>
            <person name="Moranska E."/>
            <person name="Grzebelus E."/>
            <person name="Grzebelus D."/>
            <person name="Ashrafi H."/>
            <person name="Zheng Z."/>
            <person name="Cheng S."/>
            <person name="Spooner D."/>
            <person name="Van Deynze A."/>
            <person name="Simon P."/>
        </authorList>
    </citation>
    <scope>NUCLEOTIDE SEQUENCE [LARGE SCALE GENOMIC DNA]</scope>
    <source>
        <tissue evidence="6">Leaf</tissue>
    </source>
</reference>
<protein>
    <recommendedName>
        <fullName evidence="5">WW domain-containing protein</fullName>
    </recommendedName>
</protein>
<gene>
    <name evidence="6" type="ORF">DCAR_024638</name>
    <name evidence="7" type="ORF">DCAR_0728315</name>
</gene>
<dbReference type="AlphaFoldDB" id="A0A164TGW3"/>
<proteinExistence type="predicted"/>
<dbReference type="InterPro" id="IPR056440">
    <property type="entry name" value="Zn-ribbon_GIR1"/>
</dbReference>
<dbReference type="EMBL" id="LNRQ01000007">
    <property type="protein sequence ID" value="KZM87504.1"/>
    <property type="molecule type" value="Genomic_DNA"/>
</dbReference>
<feature type="region of interest" description="Disordered" evidence="4">
    <location>
        <begin position="118"/>
        <end position="198"/>
    </location>
</feature>
<dbReference type="KEGG" id="dcr:108194103"/>
<dbReference type="PANTHER" id="PTHR14791">
    <property type="entry name" value="BOMB/KIRA PROTEINS"/>
    <property type="match status" value="1"/>
</dbReference>
<feature type="compositionally biased region" description="Acidic residues" evidence="4">
    <location>
        <begin position="138"/>
        <end position="158"/>
    </location>
</feature>
<dbReference type="GO" id="GO:0005737">
    <property type="term" value="C:cytoplasm"/>
    <property type="evidence" value="ECO:0007669"/>
    <property type="project" value="UniProtKB-SubCell"/>
</dbReference>
<dbReference type="STRING" id="79200.A0A164TGW3"/>
<reference evidence="7" key="2">
    <citation type="submission" date="2022-03" db="EMBL/GenBank/DDBJ databases">
        <title>Draft title - Genomic analysis of global carrot germplasm unveils the trajectory of domestication and the origin of high carotenoid orange carrot.</title>
        <authorList>
            <person name="Iorizzo M."/>
            <person name="Ellison S."/>
            <person name="Senalik D."/>
            <person name="Macko-Podgorni A."/>
            <person name="Grzebelus D."/>
            <person name="Bostan H."/>
            <person name="Rolling W."/>
            <person name="Curaba J."/>
            <person name="Simon P."/>
        </authorList>
    </citation>
    <scope>NUCLEOTIDE SEQUENCE</scope>
    <source>
        <tissue evidence="7">Leaf</tissue>
    </source>
</reference>
<evidence type="ECO:0000256" key="2">
    <source>
        <dbReference type="ARBA" id="ARBA00022490"/>
    </source>
</evidence>
<dbReference type="PANTHER" id="PTHR14791:SF29">
    <property type="entry name" value="PROTEIN KIBRA"/>
    <property type="match status" value="1"/>
</dbReference>
<evidence type="ECO:0000256" key="4">
    <source>
        <dbReference type="SAM" id="MobiDB-lite"/>
    </source>
</evidence>
<feature type="compositionally biased region" description="Low complexity" evidence="4">
    <location>
        <begin position="159"/>
        <end position="185"/>
    </location>
</feature>
<dbReference type="InterPro" id="IPR051105">
    <property type="entry name" value="WWC/KIBRA_Hippo_Reg"/>
</dbReference>
<evidence type="ECO:0000259" key="5">
    <source>
        <dbReference type="PROSITE" id="PS50020"/>
    </source>
</evidence>
<organism evidence="6">
    <name type="scientific">Daucus carota subsp. sativus</name>
    <name type="common">Carrot</name>
    <dbReference type="NCBI Taxonomy" id="79200"/>
    <lineage>
        <taxon>Eukaryota</taxon>
        <taxon>Viridiplantae</taxon>
        <taxon>Streptophyta</taxon>
        <taxon>Embryophyta</taxon>
        <taxon>Tracheophyta</taxon>
        <taxon>Spermatophyta</taxon>
        <taxon>Magnoliopsida</taxon>
        <taxon>eudicotyledons</taxon>
        <taxon>Gunneridae</taxon>
        <taxon>Pentapetalae</taxon>
        <taxon>asterids</taxon>
        <taxon>campanulids</taxon>
        <taxon>Apiales</taxon>
        <taxon>Apiaceae</taxon>
        <taxon>Apioideae</taxon>
        <taxon>Scandiceae</taxon>
        <taxon>Daucinae</taxon>
        <taxon>Daucus</taxon>
        <taxon>Daucus sect. Daucus</taxon>
    </lineage>
</organism>
<evidence type="ECO:0000313" key="6">
    <source>
        <dbReference type="EMBL" id="KZM87504.1"/>
    </source>
</evidence>
<keyword evidence="8" id="KW-1185">Reference proteome</keyword>
<keyword evidence="2" id="KW-0963">Cytoplasm</keyword>
<comment type="subcellular location">
    <subcellularLocation>
        <location evidence="1">Cytoplasm</location>
    </subcellularLocation>
</comment>
<dbReference type="PROSITE" id="PS50020">
    <property type="entry name" value="WW_DOMAIN_2"/>
    <property type="match status" value="1"/>
</dbReference>
<sequence>MSSAPNMATITASLERSLQNCSINNHHQRPGANGHGRRSGSAASSFMTNNEPESAENQNQSHRDYVYSNSNSFYAHRDDDAALDLNSHLSLPYQWEQCLDLKSGEIYYINWRTGMKAKEDPRTSHREMIGDHHYDNYYTDEEEDDDDDDEEDEEEDDSSSSSSSEVYSPPEVEAVSESASCSSSSLLSRGEELRNSKDERSRQVLVVAGCKVCLMYFMVPKQAQLCPKCTSAQLLHF</sequence>
<feature type="compositionally biased region" description="Basic and acidic residues" evidence="4">
    <location>
        <begin position="189"/>
        <end position="198"/>
    </location>
</feature>
<dbReference type="Pfam" id="PF24747">
    <property type="entry name" value="Zn-ribbon_GIR1"/>
    <property type="match status" value="1"/>
</dbReference>
<dbReference type="OMA" id="TADVCPK"/>
<evidence type="ECO:0000256" key="1">
    <source>
        <dbReference type="ARBA" id="ARBA00004496"/>
    </source>
</evidence>
<dbReference type="Proteomes" id="UP000077755">
    <property type="component" value="Chromosome 7"/>
</dbReference>
<feature type="region of interest" description="Disordered" evidence="4">
    <location>
        <begin position="23"/>
        <end position="62"/>
    </location>
</feature>
<feature type="compositionally biased region" description="Basic and acidic residues" evidence="4">
    <location>
        <begin position="118"/>
        <end position="135"/>
    </location>
</feature>
<name>A0A164TGW3_DAUCS</name>
<dbReference type="OrthoDB" id="1930512at2759"/>
<dbReference type="Gene3D" id="2.20.70.10">
    <property type="match status" value="1"/>
</dbReference>
<dbReference type="Gramene" id="KZM87504">
    <property type="protein sequence ID" value="KZM87504"/>
    <property type="gene ID" value="DCAR_024638"/>
</dbReference>
<dbReference type="InterPro" id="IPR036020">
    <property type="entry name" value="WW_dom_sf"/>
</dbReference>
<feature type="domain" description="WW" evidence="5">
    <location>
        <begin position="89"/>
        <end position="123"/>
    </location>
</feature>
<accession>A0A164TGW3</accession>